<feature type="transmembrane region" description="Helical" evidence="1">
    <location>
        <begin position="113"/>
        <end position="138"/>
    </location>
</feature>
<dbReference type="PANTHER" id="PTHR40448:SF1">
    <property type="entry name" value="TWO-COMPONENT SENSOR HISTIDINE KINASE"/>
    <property type="match status" value="1"/>
</dbReference>
<keyword evidence="1" id="KW-0472">Membrane</keyword>
<dbReference type="GO" id="GO:0042802">
    <property type="term" value="F:identical protein binding"/>
    <property type="evidence" value="ECO:0007669"/>
    <property type="project" value="TreeGrafter"/>
</dbReference>
<name>A0A2W4B234_9ENTE</name>
<dbReference type="SUPFAM" id="SSF55874">
    <property type="entry name" value="ATPase domain of HSP90 chaperone/DNA topoisomerase II/histidine kinase"/>
    <property type="match status" value="1"/>
</dbReference>
<feature type="transmembrane region" description="Helical" evidence="1">
    <location>
        <begin position="150"/>
        <end position="172"/>
    </location>
</feature>
<feature type="transmembrane region" description="Helical" evidence="1">
    <location>
        <begin position="184"/>
        <end position="202"/>
    </location>
</feature>
<dbReference type="Gene3D" id="3.30.565.10">
    <property type="entry name" value="Histidine kinase-like ATPase, C-terminal domain"/>
    <property type="match status" value="1"/>
</dbReference>
<keyword evidence="1" id="KW-1133">Transmembrane helix</keyword>
<dbReference type="Proteomes" id="UP000249828">
    <property type="component" value="Unassembled WGS sequence"/>
</dbReference>
<proteinExistence type="predicted"/>
<gene>
    <name evidence="3" type="ORF">CI088_16400</name>
</gene>
<dbReference type="RefSeq" id="WP_111248946.1">
    <property type="nucleotide sequence ID" value="NZ_PIEU01000129.1"/>
</dbReference>
<feature type="domain" description="Sensor histidine kinase NatK-like C-terminal" evidence="2">
    <location>
        <begin position="329"/>
        <end position="428"/>
    </location>
</feature>
<dbReference type="Pfam" id="PF14501">
    <property type="entry name" value="HATPase_c_5"/>
    <property type="match status" value="1"/>
</dbReference>
<dbReference type="InterPro" id="IPR036890">
    <property type="entry name" value="HATPase_C_sf"/>
</dbReference>
<protein>
    <submittedName>
        <fullName evidence="3">Accessory regulator AgrC</fullName>
    </submittedName>
</protein>
<evidence type="ECO:0000256" key="1">
    <source>
        <dbReference type="SAM" id="Phobius"/>
    </source>
</evidence>
<reference evidence="3 4" key="1">
    <citation type="submission" date="2017-11" db="EMBL/GenBank/DDBJ databases">
        <title>Draft genome sequence of Enterococcus plantarum TRW2 strain isolated from lettuce.</title>
        <authorList>
            <person name="Kim E.B."/>
            <person name="Marco M.L."/>
            <person name="Williams T.R."/>
            <person name="You I.H."/>
        </authorList>
    </citation>
    <scope>NUCLEOTIDE SEQUENCE [LARGE SCALE GENOMIC DNA]</scope>
    <source>
        <strain evidence="3 4">TRW2</strain>
    </source>
</reference>
<feature type="transmembrane region" description="Helical" evidence="1">
    <location>
        <begin position="79"/>
        <end position="101"/>
    </location>
</feature>
<dbReference type="PANTHER" id="PTHR40448">
    <property type="entry name" value="TWO-COMPONENT SENSOR HISTIDINE KINASE"/>
    <property type="match status" value="1"/>
</dbReference>
<accession>A0A2W4B234</accession>
<keyword evidence="4" id="KW-1185">Reference proteome</keyword>
<sequence length="443" mass="50946">MVAFLIAIQFVFIYINYKILTSEKVTLIESLLLGFLSILVGLVYSLVGSSIGEVVLISMLMLLAIFIERKKYIEIIGIMSYSLVILIVSNHCVTLMNMHIFERRNPFSDNSFLIINQVIGCLFSMAVTLGIAKFLEYIRSKIVISAETKILICVIGIITSFILYILLFLGIAPNNRVDLIGLNLFFLGIYLIVSLITFFMYVSSMRSKYEIQQKEREYSANQRYMELMEKQYKEVRKFRHDYKNILNSLEDFIIDEDYEGLNHYYFNKIKKASQIIDQNDYKLDAIGNIKVREVKSIIASKLISAQEKEIDAQVEVNEVIDTFSINSVILVRVLGVFLDNAIEELEYIGEGKLAVALYKDEHAVHIVIQNSCREDIHKFHILKKRGFSTKGDARGEGLSNVQDLITPLENVRLATSINEEQFTQKLTIDNMKRGEHNVIYHYL</sequence>
<keyword evidence="1" id="KW-0812">Transmembrane</keyword>
<dbReference type="AlphaFoldDB" id="A0A2W4B234"/>
<dbReference type="EMBL" id="PIEU01000129">
    <property type="protein sequence ID" value="PZL69835.1"/>
    <property type="molecule type" value="Genomic_DNA"/>
</dbReference>
<organism evidence="3 4">
    <name type="scientific">Enterococcus plantarum</name>
    <dbReference type="NCBI Taxonomy" id="1077675"/>
    <lineage>
        <taxon>Bacteria</taxon>
        <taxon>Bacillati</taxon>
        <taxon>Bacillota</taxon>
        <taxon>Bacilli</taxon>
        <taxon>Lactobacillales</taxon>
        <taxon>Enterococcaceae</taxon>
        <taxon>Enterococcus</taxon>
    </lineage>
</organism>
<evidence type="ECO:0000313" key="3">
    <source>
        <dbReference type="EMBL" id="PZL69835.1"/>
    </source>
</evidence>
<dbReference type="InterPro" id="IPR032834">
    <property type="entry name" value="NatK-like_C"/>
</dbReference>
<evidence type="ECO:0000259" key="2">
    <source>
        <dbReference type="Pfam" id="PF14501"/>
    </source>
</evidence>
<evidence type="ECO:0000313" key="4">
    <source>
        <dbReference type="Proteomes" id="UP000249828"/>
    </source>
</evidence>
<comment type="caution">
    <text evidence="3">The sequence shown here is derived from an EMBL/GenBank/DDBJ whole genome shotgun (WGS) entry which is preliminary data.</text>
</comment>